<dbReference type="Proteomes" id="UP000184440">
    <property type="component" value="Unassembled WGS sequence"/>
</dbReference>
<accession>A0A1M7PA68</accession>
<organism evidence="1 2">
    <name type="scientific">Cryptosporangium aurantiacum</name>
    <dbReference type="NCBI Taxonomy" id="134849"/>
    <lineage>
        <taxon>Bacteria</taxon>
        <taxon>Bacillati</taxon>
        <taxon>Actinomycetota</taxon>
        <taxon>Actinomycetes</taxon>
        <taxon>Cryptosporangiales</taxon>
        <taxon>Cryptosporangiaceae</taxon>
        <taxon>Cryptosporangium</taxon>
    </lineage>
</organism>
<evidence type="ECO:0000313" key="1">
    <source>
        <dbReference type="EMBL" id="SHN13628.1"/>
    </source>
</evidence>
<dbReference type="STRING" id="134849.SAMN05443668_103109"/>
<reference evidence="1 2" key="1">
    <citation type="submission" date="2016-11" db="EMBL/GenBank/DDBJ databases">
        <authorList>
            <person name="Jaros S."/>
            <person name="Januszkiewicz K."/>
            <person name="Wedrychowicz H."/>
        </authorList>
    </citation>
    <scope>NUCLEOTIDE SEQUENCE [LARGE SCALE GENOMIC DNA]</scope>
    <source>
        <strain evidence="1 2">DSM 46144</strain>
    </source>
</reference>
<gene>
    <name evidence="1" type="ORF">SAMN05443668_103109</name>
</gene>
<proteinExistence type="predicted"/>
<evidence type="ECO:0000313" key="2">
    <source>
        <dbReference type="Proteomes" id="UP000184440"/>
    </source>
</evidence>
<protein>
    <submittedName>
        <fullName evidence="1">Uncharacterized protein</fullName>
    </submittedName>
</protein>
<dbReference type="EMBL" id="FRCS01000003">
    <property type="protein sequence ID" value="SHN13628.1"/>
    <property type="molecule type" value="Genomic_DNA"/>
</dbReference>
<dbReference type="RefSeq" id="WP_073255581.1">
    <property type="nucleotide sequence ID" value="NZ_FRCS01000003.1"/>
</dbReference>
<sequence>MTDVRVRIDRIAVEIGREAAVGEAEQTLRRALALLAARLATAPMAADREAPLRALELVEVEPVAPDWFAGPGAAARLADELYRRITGEAP</sequence>
<name>A0A1M7PA68_9ACTN</name>
<keyword evidence="2" id="KW-1185">Reference proteome</keyword>
<dbReference type="AlphaFoldDB" id="A0A1M7PA68"/>